<gene>
    <name evidence="12" type="ORF">CKO28_13150</name>
</gene>
<keyword evidence="8 10" id="KW-0472">Membrane</keyword>
<reference evidence="12 13" key="1">
    <citation type="journal article" date="2020" name="Microorganisms">
        <title>Osmotic Adaptation and Compatible Solute Biosynthesis of Phototrophic Bacteria as Revealed from Genome Analyses.</title>
        <authorList>
            <person name="Imhoff J.F."/>
            <person name="Rahn T."/>
            <person name="Kunzel S."/>
            <person name="Keller A."/>
            <person name="Neulinger S.C."/>
        </authorList>
    </citation>
    <scope>NUCLEOTIDE SEQUENCE [LARGE SCALE GENOMIC DNA]</scope>
    <source>
        <strain evidence="12 13">DSM 9895</strain>
    </source>
</reference>
<feature type="transmembrane region" description="Helical" evidence="10">
    <location>
        <begin position="950"/>
        <end position="973"/>
    </location>
</feature>
<dbReference type="CDD" id="cd03255">
    <property type="entry name" value="ABC_MJ0796_LolCDE_FtsE"/>
    <property type="match status" value="1"/>
</dbReference>
<dbReference type="SUPFAM" id="SSF52540">
    <property type="entry name" value="P-loop containing nucleoside triphosphate hydrolases"/>
    <property type="match status" value="1"/>
</dbReference>
<keyword evidence="4 10" id="KW-0812">Transmembrane</keyword>
<comment type="subcellular location">
    <subcellularLocation>
        <location evidence="1">Cell inner membrane</location>
        <topology evidence="1">Multi-pass membrane protein</topology>
    </subcellularLocation>
</comment>
<proteinExistence type="inferred from homology"/>
<name>A0ABS1DGX4_9PROT</name>
<feature type="transmembrane region" description="Helical" evidence="10">
    <location>
        <begin position="544"/>
        <end position="574"/>
    </location>
</feature>
<dbReference type="InterPro" id="IPR017911">
    <property type="entry name" value="MacB-like_ATP-bd"/>
</dbReference>
<evidence type="ECO:0000256" key="10">
    <source>
        <dbReference type="SAM" id="Phobius"/>
    </source>
</evidence>
<dbReference type="PROSITE" id="PS00211">
    <property type="entry name" value="ABC_TRANSPORTER_1"/>
    <property type="match status" value="1"/>
</dbReference>
<accession>A0ABS1DGX4</accession>
<dbReference type="PANTHER" id="PTHR30287:SF1">
    <property type="entry name" value="INNER MEMBRANE PROTEIN"/>
    <property type="match status" value="1"/>
</dbReference>
<dbReference type="InterPro" id="IPR038766">
    <property type="entry name" value="Membrane_comp_ABC_pdt"/>
</dbReference>
<feature type="transmembrane region" description="Helical" evidence="10">
    <location>
        <begin position="499"/>
        <end position="523"/>
    </location>
</feature>
<comment type="similarity">
    <text evidence="9">Belongs to the ABC transporter superfamily. Macrolide exporter (TC 3.A.1.122) family.</text>
</comment>
<dbReference type="InterPro" id="IPR027417">
    <property type="entry name" value="P-loop_NTPase"/>
</dbReference>
<organism evidence="12 13">
    <name type="scientific">Rhodovibrio sodomensis</name>
    <dbReference type="NCBI Taxonomy" id="1088"/>
    <lineage>
        <taxon>Bacteria</taxon>
        <taxon>Pseudomonadati</taxon>
        <taxon>Pseudomonadota</taxon>
        <taxon>Alphaproteobacteria</taxon>
        <taxon>Rhodospirillales</taxon>
        <taxon>Rhodovibrionaceae</taxon>
        <taxon>Rhodovibrio</taxon>
    </lineage>
</organism>
<dbReference type="Gene3D" id="3.40.50.300">
    <property type="entry name" value="P-loop containing nucleotide triphosphate hydrolases"/>
    <property type="match status" value="1"/>
</dbReference>
<feature type="transmembrane region" description="Helical" evidence="10">
    <location>
        <begin position="259"/>
        <end position="282"/>
    </location>
</feature>
<feature type="transmembrane region" description="Helical" evidence="10">
    <location>
        <begin position="594"/>
        <end position="617"/>
    </location>
</feature>
<dbReference type="RefSeq" id="WP_242480552.1">
    <property type="nucleotide sequence ID" value="NZ_NRRL01000035.1"/>
</dbReference>
<feature type="transmembrane region" description="Helical" evidence="10">
    <location>
        <begin position="661"/>
        <end position="684"/>
    </location>
</feature>
<evidence type="ECO:0000256" key="7">
    <source>
        <dbReference type="ARBA" id="ARBA00022989"/>
    </source>
</evidence>
<protein>
    <recommendedName>
        <fullName evidence="11">ABC transporter domain-containing protein</fullName>
    </recommendedName>
</protein>
<dbReference type="PROSITE" id="PS50893">
    <property type="entry name" value="ABC_TRANSPORTER_2"/>
    <property type="match status" value="1"/>
</dbReference>
<dbReference type="InterPro" id="IPR003838">
    <property type="entry name" value="ABC3_permease_C"/>
</dbReference>
<keyword evidence="3" id="KW-1003">Cell membrane</keyword>
<feature type="transmembrane region" description="Helical" evidence="10">
    <location>
        <begin position="705"/>
        <end position="731"/>
    </location>
</feature>
<keyword evidence="13" id="KW-1185">Reference proteome</keyword>
<dbReference type="InterPro" id="IPR017871">
    <property type="entry name" value="ABC_transporter-like_CS"/>
</dbReference>
<sequence length="1079" mass="112177">MTQTPASGIVRLDGAQLSYPSPEGEIAILQGIDLSVRAGEIVAVTGPSGSGKSSLIALIGGLEQATGGTVQVLDTDLGAADEATRTRLRRHNIGVVFQAYHLVPAMTARQNTALPLILSGAPDAQAQAATMLERVGLSQRLDHRPSQLSGGEQQRVAIARAFVASPRLILADEPTGNLDRRTGNSIVATMFDLCRKTDAAMLLVTHDERWPASATGCWRSTTVRWSAEMKRLPDNAYAQDLHPGTLWTLLKAELAAGVFGLRLFVAAVAVAAGMLGTVWLLADGLTGALADNGKRMLGGDVAVGVINRPLGDDTLRQLGELGQVSEVVELRTSARSEALRAAVELKAVDGRYPLYGEVELNGADSLQAALATRDGRPGAVAAPALLQRLGIQIGDTLRLGSQAFTVRATLMHEPDRLASGGFMIGPRVMVARDRLDAAGLTGRGTLAEYVYRLRLPAGTDVGAAVERLNALEPARGWDLERPRDVGDRVRRVAERTTTFLGVAGLVALAIGLSGAWTAATVWVQRRGRTIALYRLSGATAGLVTALHASIIAVAAVLALALGMAIAFGVVWFLMDLIAGRLHLSWRLLDLAGPAAQVVATLALGLLGASAAALSAAARTPPGAAMRGGEASVDPHSRHVALGALGVLAALALAVVSLPQPYLAATAAAGLAGAAAALGIAGWLLALLATRRNPRSFLGLVARQGLAVPGAAATKALALGIGIAGITAVIAAQNSLEGSLRSDLPTRAPDLVLIDVQPDQVGWIRDRVARDSGLGRLEATPFMRARILEVNGQPAEAALVDKSERWVIEGDRSFSWSAGPNGDPIMQGAWWSEDYAGPPLISAQEDVAEAFGLSPGATITYSVLGRTFTSEVVNIRQERYRSYRPDYLLVASPQPFREAPHSWIVTLKGVGENADDAVDELMRDLAASAPNVTSIDVRRIVDQITAVIDGAILGSLAVAATLLLAGALTLAAAVTADVDARRREALAFTLIGASRREIAAARLIEAAAIGVLAAILGGAAGLLGGRWLADEALRVDWEPGLLAVLLPGALGIVAAVAAGLAGGIGAVPRGRGQLVRQLSN</sequence>
<dbReference type="InterPro" id="IPR003593">
    <property type="entry name" value="AAA+_ATPase"/>
</dbReference>
<evidence type="ECO:0000256" key="9">
    <source>
        <dbReference type="ARBA" id="ARBA00038388"/>
    </source>
</evidence>
<feature type="transmembrane region" description="Helical" evidence="10">
    <location>
        <begin position="638"/>
        <end position="655"/>
    </location>
</feature>
<feature type="transmembrane region" description="Helical" evidence="10">
    <location>
        <begin position="1040"/>
        <end position="1066"/>
    </location>
</feature>
<evidence type="ECO:0000256" key="3">
    <source>
        <dbReference type="ARBA" id="ARBA00022475"/>
    </source>
</evidence>
<keyword evidence="2" id="KW-0813">Transport</keyword>
<dbReference type="Proteomes" id="UP001296873">
    <property type="component" value="Unassembled WGS sequence"/>
</dbReference>
<evidence type="ECO:0000256" key="5">
    <source>
        <dbReference type="ARBA" id="ARBA00022741"/>
    </source>
</evidence>
<evidence type="ECO:0000256" key="1">
    <source>
        <dbReference type="ARBA" id="ARBA00004429"/>
    </source>
</evidence>
<keyword evidence="6" id="KW-0067">ATP-binding</keyword>
<feature type="transmembrane region" description="Helical" evidence="10">
    <location>
        <begin position="1002"/>
        <end position="1028"/>
    </location>
</feature>
<dbReference type="Pfam" id="PF00005">
    <property type="entry name" value="ABC_tran"/>
    <property type="match status" value="1"/>
</dbReference>
<evidence type="ECO:0000259" key="11">
    <source>
        <dbReference type="PROSITE" id="PS50893"/>
    </source>
</evidence>
<dbReference type="SMART" id="SM00382">
    <property type="entry name" value="AAA"/>
    <property type="match status" value="1"/>
</dbReference>
<evidence type="ECO:0000256" key="4">
    <source>
        <dbReference type="ARBA" id="ARBA00022692"/>
    </source>
</evidence>
<comment type="caution">
    <text evidence="12">The sequence shown here is derived from an EMBL/GenBank/DDBJ whole genome shotgun (WGS) entry which is preliminary data.</text>
</comment>
<evidence type="ECO:0000313" key="12">
    <source>
        <dbReference type="EMBL" id="MBK1668978.1"/>
    </source>
</evidence>
<feature type="domain" description="ABC transporter" evidence="11">
    <location>
        <begin position="10"/>
        <end position="259"/>
    </location>
</feature>
<keyword evidence="7 10" id="KW-1133">Transmembrane helix</keyword>
<dbReference type="Pfam" id="PF02687">
    <property type="entry name" value="FtsX"/>
    <property type="match status" value="1"/>
</dbReference>
<evidence type="ECO:0000313" key="13">
    <source>
        <dbReference type="Proteomes" id="UP001296873"/>
    </source>
</evidence>
<evidence type="ECO:0000256" key="2">
    <source>
        <dbReference type="ARBA" id="ARBA00022448"/>
    </source>
</evidence>
<evidence type="ECO:0000256" key="6">
    <source>
        <dbReference type="ARBA" id="ARBA00022840"/>
    </source>
</evidence>
<dbReference type="PANTHER" id="PTHR30287">
    <property type="entry name" value="MEMBRANE COMPONENT OF PREDICTED ABC SUPERFAMILY METABOLITE UPTAKE TRANSPORTER"/>
    <property type="match status" value="1"/>
</dbReference>
<dbReference type="InterPro" id="IPR003439">
    <property type="entry name" value="ABC_transporter-like_ATP-bd"/>
</dbReference>
<dbReference type="EMBL" id="NRRL01000035">
    <property type="protein sequence ID" value="MBK1668978.1"/>
    <property type="molecule type" value="Genomic_DNA"/>
</dbReference>
<evidence type="ECO:0000256" key="8">
    <source>
        <dbReference type="ARBA" id="ARBA00023136"/>
    </source>
</evidence>
<keyword evidence="5" id="KW-0547">Nucleotide-binding</keyword>